<evidence type="ECO:0000313" key="9">
    <source>
        <dbReference type="Proteomes" id="UP000006251"/>
    </source>
</evidence>
<evidence type="ECO:0000259" key="5">
    <source>
        <dbReference type="Pfam" id="PF00205"/>
    </source>
</evidence>
<dbReference type="SUPFAM" id="SSF52467">
    <property type="entry name" value="DHS-like NAD/FAD-binding domain"/>
    <property type="match status" value="1"/>
</dbReference>
<protein>
    <submittedName>
        <fullName evidence="8">Acetolactate synthase I/II/III large subunit</fullName>
        <ecNumber evidence="8">2.2.1.6</ecNumber>
    </submittedName>
</protein>
<dbReference type="STRING" id="1121922.GCA_000428905_01696"/>
<dbReference type="Proteomes" id="UP000006251">
    <property type="component" value="Unassembled WGS sequence"/>
</dbReference>
<dbReference type="Gene3D" id="3.40.50.1220">
    <property type="entry name" value="TPP-binding domain"/>
    <property type="match status" value="1"/>
</dbReference>
<dbReference type="GO" id="GO:0009099">
    <property type="term" value="P:L-valine biosynthetic process"/>
    <property type="evidence" value="ECO:0007669"/>
    <property type="project" value="TreeGrafter"/>
</dbReference>
<evidence type="ECO:0000259" key="7">
    <source>
        <dbReference type="Pfam" id="PF02776"/>
    </source>
</evidence>
<dbReference type="InterPro" id="IPR045229">
    <property type="entry name" value="TPP_enz"/>
</dbReference>
<keyword evidence="3 4" id="KW-0786">Thiamine pyrophosphate</keyword>
<dbReference type="OrthoDB" id="9785953at2"/>
<dbReference type="CDD" id="cd07035">
    <property type="entry name" value="TPP_PYR_POX_like"/>
    <property type="match status" value="1"/>
</dbReference>
<comment type="caution">
    <text evidence="8">The sequence shown here is derived from an EMBL/GenBank/DDBJ whole genome shotgun (WGS) entry which is preliminary data.</text>
</comment>
<dbReference type="GO" id="GO:0030976">
    <property type="term" value="F:thiamine pyrophosphate binding"/>
    <property type="evidence" value="ECO:0007669"/>
    <property type="project" value="InterPro"/>
</dbReference>
<name>K6ZIT3_9ALTE</name>
<keyword evidence="9" id="KW-1185">Reference proteome</keyword>
<dbReference type="InterPro" id="IPR012001">
    <property type="entry name" value="Thiamin_PyroP_enz_TPP-bd_dom"/>
</dbReference>
<dbReference type="InterPro" id="IPR012000">
    <property type="entry name" value="Thiamin_PyroP_enz_cen_dom"/>
</dbReference>
<organism evidence="8 9">
    <name type="scientific">Brumicola pallidula DSM 14239 = ACAM 615</name>
    <dbReference type="NCBI Taxonomy" id="1121922"/>
    <lineage>
        <taxon>Bacteria</taxon>
        <taxon>Pseudomonadati</taxon>
        <taxon>Pseudomonadota</taxon>
        <taxon>Gammaproteobacteria</taxon>
        <taxon>Alteromonadales</taxon>
        <taxon>Alteromonadaceae</taxon>
        <taxon>Brumicola</taxon>
    </lineage>
</organism>
<gene>
    <name evidence="8" type="ORF">GPAL_3424</name>
</gene>
<dbReference type="NCBIfam" id="NF005712">
    <property type="entry name" value="PRK07524.1"/>
    <property type="match status" value="1"/>
</dbReference>
<dbReference type="InterPro" id="IPR029061">
    <property type="entry name" value="THDP-binding"/>
</dbReference>
<feature type="domain" description="Thiamine pyrophosphate enzyme central" evidence="5">
    <location>
        <begin position="193"/>
        <end position="327"/>
    </location>
</feature>
<dbReference type="PANTHER" id="PTHR18968">
    <property type="entry name" value="THIAMINE PYROPHOSPHATE ENZYMES"/>
    <property type="match status" value="1"/>
</dbReference>
<dbReference type="GO" id="GO:0009097">
    <property type="term" value="P:isoleucine biosynthetic process"/>
    <property type="evidence" value="ECO:0007669"/>
    <property type="project" value="TreeGrafter"/>
</dbReference>
<comment type="similarity">
    <text evidence="2 4">Belongs to the TPP enzyme family.</text>
</comment>
<evidence type="ECO:0000259" key="6">
    <source>
        <dbReference type="Pfam" id="PF02775"/>
    </source>
</evidence>
<dbReference type="FunFam" id="3.40.50.970:FF:000007">
    <property type="entry name" value="Acetolactate synthase"/>
    <property type="match status" value="1"/>
</dbReference>
<evidence type="ECO:0000256" key="4">
    <source>
        <dbReference type="RuleBase" id="RU362132"/>
    </source>
</evidence>
<dbReference type="RefSeq" id="WP_006014121.1">
    <property type="nucleotide sequence ID" value="NZ_AUAV01000008.1"/>
</dbReference>
<dbReference type="GO" id="GO:0003984">
    <property type="term" value="F:acetolactate synthase activity"/>
    <property type="evidence" value="ECO:0007669"/>
    <property type="project" value="UniProtKB-EC"/>
</dbReference>
<dbReference type="EC" id="2.2.1.6" evidence="8"/>
<dbReference type="InterPro" id="IPR011766">
    <property type="entry name" value="TPP_enzyme_TPP-bd"/>
</dbReference>
<dbReference type="GO" id="GO:0050660">
    <property type="term" value="F:flavin adenine dinucleotide binding"/>
    <property type="evidence" value="ECO:0007669"/>
    <property type="project" value="TreeGrafter"/>
</dbReference>
<dbReference type="Pfam" id="PF02775">
    <property type="entry name" value="TPP_enzyme_C"/>
    <property type="match status" value="1"/>
</dbReference>
<evidence type="ECO:0000313" key="8">
    <source>
        <dbReference type="EMBL" id="GAC30272.1"/>
    </source>
</evidence>
<dbReference type="CDD" id="cd00568">
    <property type="entry name" value="TPP_enzymes"/>
    <property type="match status" value="1"/>
</dbReference>
<dbReference type="Pfam" id="PF00205">
    <property type="entry name" value="TPP_enzyme_M"/>
    <property type="match status" value="1"/>
</dbReference>
<dbReference type="GO" id="GO:0005948">
    <property type="term" value="C:acetolactate synthase complex"/>
    <property type="evidence" value="ECO:0007669"/>
    <property type="project" value="TreeGrafter"/>
</dbReference>
<sequence length="538" mass="57994">MLQQTCGEALTRLLQAYAVDTVFGIPGVHTIELYRGLKGATLKHITPRHEQGAGFMADGYARVTGKPGVCFIITGPGMTNIITAMGQAMQDSIPMLVISSVNRTQQLAMGEGRLHELPNQLAITSQVSKFSHTLLSVDNLPKVLAQAFTIFSSQRPGPVHIEIPIDILAQDASHLDMQPWPMPKPPAPEASSIQQAVTLLSQAKRPIMILGGGAKNVDSVAQTLAEKLNMPVVNTCNGKGIMPPDHPLAIGSTPSHPAIREEIERQADVVLAVGTELAETDYDFFFLGDLNIQGKLIRIDIDSAQLMRNHKPTLPIMSEAQQALDAINKQLPINSHRNTDPVYARCSKLRADTQDMKKSAYSDFFKTITETLGDCIIVGDSTQPAYYAQAYYETSHTARYFHSTTGYGTLGYAFPAAIGAAIGAPHLPVIGLTGDGGGQFSLNEIISAVDANIPVIYIVWNNQGHAEIRRFMDDAKVEKTGVDIIPPNYVALAIAMGCQATHADSLAELKAALTKAKSHGAPFLIELDESALDCGYAF</sequence>
<dbReference type="AlphaFoldDB" id="K6ZIT3"/>
<evidence type="ECO:0000256" key="1">
    <source>
        <dbReference type="ARBA" id="ARBA00001964"/>
    </source>
</evidence>
<dbReference type="Pfam" id="PF02776">
    <property type="entry name" value="TPP_enzyme_N"/>
    <property type="match status" value="1"/>
</dbReference>
<feature type="domain" description="Thiamine pyrophosphate enzyme N-terminal TPP-binding" evidence="7">
    <location>
        <begin position="5"/>
        <end position="121"/>
    </location>
</feature>
<proteinExistence type="inferred from homology"/>
<dbReference type="GO" id="GO:0000287">
    <property type="term" value="F:magnesium ion binding"/>
    <property type="evidence" value="ECO:0007669"/>
    <property type="project" value="InterPro"/>
</dbReference>
<keyword evidence="8" id="KW-0808">Transferase</keyword>
<dbReference type="SUPFAM" id="SSF52518">
    <property type="entry name" value="Thiamin diphosphate-binding fold (THDP-binding)"/>
    <property type="match status" value="2"/>
</dbReference>
<dbReference type="EMBL" id="BAEQ01000054">
    <property type="protein sequence ID" value="GAC30272.1"/>
    <property type="molecule type" value="Genomic_DNA"/>
</dbReference>
<dbReference type="InterPro" id="IPR000399">
    <property type="entry name" value="TPP-bd_CS"/>
</dbReference>
<reference evidence="9" key="1">
    <citation type="journal article" date="2014" name="Environ. Microbiol.">
        <title>Comparative genomics of the marine bacterial genus Glaciecola reveals the high degree of genomic diversity and genomic characteristic for cold adaptation.</title>
        <authorList>
            <person name="Qin Q.L."/>
            <person name="Xie B.B."/>
            <person name="Yu Y."/>
            <person name="Shu Y.L."/>
            <person name="Rong J.C."/>
            <person name="Zhang Y.J."/>
            <person name="Zhao D.L."/>
            <person name="Chen X.L."/>
            <person name="Zhang X.Y."/>
            <person name="Chen B."/>
            <person name="Zhou B.C."/>
            <person name="Zhang Y.Z."/>
        </authorList>
    </citation>
    <scope>NUCLEOTIDE SEQUENCE [LARGE SCALE GENOMIC DNA]</scope>
    <source>
        <strain evidence="9">ACAM 615</strain>
    </source>
</reference>
<comment type="cofactor">
    <cofactor evidence="1">
        <name>thiamine diphosphate</name>
        <dbReference type="ChEBI" id="CHEBI:58937"/>
    </cofactor>
</comment>
<dbReference type="Gene3D" id="3.40.50.970">
    <property type="match status" value="2"/>
</dbReference>
<dbReference type="PANTHER" id="PTHR18968:SF13">
    <property type="entry name" value="ACETOLACTATE SYNTHASE CATALYTIC SUBUNIT, MITOCHONDRIAL"/>
    <property type="match status" value="1"/>
</dbReference>
<dbReference type="PROSITE" id="PS00187">
    <property type="entry name" value="TPP_ENZYMES"/>
    <property type="match status" value="1"/>
</dbReference>
<accession>K6ZIT3</accession>
<dbReference type="InterPro" id="IPR029035">
    <property type="entry name" value="DHS-like_NAD/FAD-binding_dom"/>
</dbReference>
<evidence type="ECO:0000256" key="3">
    <source>
        <dbReference type="ARBA" id="ARBA00023052"/>
    </source>
</evidence>
<evidence type="ECO:0000256" key="2">
    <source>
        <dbReference type="ARBA" id="ARBA00007812"/>
    </source>
</evidence>
<feature type="domain" description="Thiamine pyrophosphate enzyme TPP-binding" evidence="6">
    <location>
        <begin position="382"/>
        <end position="526"/>
    </location>
</feature>